<dbReference type="AlphaFoldDB" id="A0A6C0EH67"/>
<sequence>MKNHIIDTIDPNYLCNCPYHGDSYTLSVVNEIMQNVDQFIETGTGWGDTLH</sequence>
<name>A0A6C0EH67_9ZZZZ</name>
<reference evidence="1" key="1">
    <citation type="journal article" date="2020" name="Nature">
        <title>Giant virus diversity and host interactions through global metagenomics.</title>
        <authorList>
            <person name="Schulz F."/>
            <person name="Roux S."/>
            <person name="Paez-Espino D."/>
            <person name="Jungbluth S."/>
            <person name="Walsh D.A."/>
            <person name="Denef V.J."/>
            <person name="McMahon K.D."/>
            <person name="Konstantinidis K.T."/>
            <person name="Eloe-Fadrosh E.A."/>
            <person name="Kyrpides N.C."/>
            <person name="Woyke T."/>
        </authorList>
    </citation>
    <scope>NUCLEOTIDE SEQUENCE</scope>
    <source>
        <strain evidence="1">GVMAG-M-3300023179-33</strain>
    </source>
</reference>
<protein>
    <submittedName>
        <fullName evidence="1">Uncharacterized protein</fullName>
    </submittedName>
</protein>
<organism evidence="1">
    <name type="scientific">viral metagenome</name>
    <dbReference type="NCBI Taxonomy" id="1070528"/>
    <lineage>
        <taxon>unclassified sequences</taxon>
        <taxon>metagenomes</taxon>
        <taxon>organismal metagenomes</taxon>
    </lineage>
</organism>
<dbReference type="EMBL" id="MN739825">
    <property type="protein sequence ID" value="QHT27619.1"/>
    <property type="molecule type" value="Genomic_DNA"/>
</dbReference>
<evidence type="ECO:0000313" key="1">
    <source>
        <dbReference type="EMBL" id="QHT27619.1"/>
    </source>
</evidence>
<accession>A0A6C0EH67</accession>
<proteinExistence type="predicted"/>